<evidence type="ECO:0000313" key="3">
    <source>
        <dbReference type="Proteomes" id="UP000078597"/>
    </source>
</evidence>
<dbReference type="AlphaFoldDB" id="A0A1A8WZX4"/>
<organism evidence="2 3">
    <name type="scientific">Plasmodium malariae</name>
    <dbReference type="NCBI Taxonomy" id="5858"/>
    <lineage>
        <taxon>Eukaryota</taxon>
        <taxon>Sar</taxon>
        <taxon>Alveolata</taxon>
        <taxon>Apicomplexa</taxon>
        <taxon>Aconoidasida</taxon>
        <taxon>Haemosporida</taxon>
        <taxon>Plasmodiidae</taxon>
        <taxon>Plasmodium</taxon>
        <taxon>Plasmodium (Plasmodium)</taxon>
    </lineage>
</organism>
<gene>
    <name evidence="2" type="ORF">PMALA_060280</name>
</gene>
<feature type="compositionally biased region" description="Polar residues" evidence="1">
    <location>
        <begin position="304"/>
        <end position="318"/>
    </location>
</feature>
<dbReference type="Proteomes" id="UP000078597">
    <property type="component" value="Unassembled WGS sequence"/>
</dbReference>
<feature type="compositionally biased region" description="Low complexity" evidence="1">
    <location>
        <begin position="250"/>
        <end position="261"/>
    </location>
</feature>
<feature type="region of interest" description="Disordered" evidence="1">
    <location>
        <begin position="304"/>
        <end position="323"/>
    </location>
</feature>
<evidence type="ECO:0000256" key="1">
    <source>
        <dbReference type="SAM" id="MobiDB-lite"/>
    </source>
</evidence>
<accession>A0A1A8WZX4</accession>
<reference evidence="3" key="1">
    <citation type="submission" date="2016-05" db="EMBL/GenBank/DDBJ databases">
        <authorList>
            <person name="Naeem Raeece"/>
        </authorList>
    </citation>
    <scope>NUCLEOTIDE SEQUENCE [LARGE SCALE GENOMIC DNA]</scope>
</reference>
<evidence type="ECO:0000313" key="2">
    <source>
        <dbReference type="EMBL" id="SBS97453.1"/>
    </source>
</evidence>
<dbReference type="VEuPathDB" id="PlasmoDB:PmUG01_00050400"/>
<proteinExistence type="predicted"/>
<feature type="region of interest" description="Disordered" evidence="1">
    <location>
        <begin position="250"/>
        <end position="271"/>
    </location>
</feature>
<sequence length="530" mass="61780">MGLSTPSERKYFKLFNLAKQLDECQHDLLSYHKMEKKTEEEKTQSDQLKEKKKTIQQHTYTFLKQKKELSKLQRVKKTQVNNTSSILKGTNQEKICILQSVNCEEDDKNEKKNSTTEKIIREQIKKEKNLKLHLTKHPYYNYYYCCKEKEQKKGMHICSNKNKNTNTLQSYERNINNNNNSKNASLNILKKEGTRAKRLPNDRKKIKYGENKTYHHNIVNGTTNKGNEQKINYIDKNKFMCIYGREKALSNSSTHSSGTSTKGKRSTRNSSSLSYYINDEKRRGTFLYENNTLVKNLNILERTNSNNTKKENSGSNPDNLIDDTHNTISVLNKLEAKKKNKCQKNKSTQNYASKYNCSKEKMPKILSKFSRYSTNSPHLSKCVYTLMNPKKSNKLLPKKWSMQKEVGAKNYSPMKVQHKDVNSQSAHIKTCKELMRALNRSSVIILTNNHKKKSRKKKNERKENFNYSYDHSHDYSYNHSHDNKNGEFGRTTNSCYSHPSDNSYEGERGGTYMITPLLLLLPPHVVSLSY</sequence>
<name>A0A1A8WZX4_PLAMA</name>
<dbReference type="EMBL" id="FLQW01004761">
    <property type="protein sequence ID" value="SBS97453.1"/>
    <property type="molecule type" value="Genomic_DNA"/>
</dbReference>
<protein>
    <submittedName>
        <fullName evidence="2">Uncharacterized protein</fullName>
    </submittedName>
</protein>